<comment type="catalytic activity">
    <reaction evidence="5 6">
        <text>dTDP-beta-L-rhamnose + NADP(+) = dTDP-4-dehydro-beta-L-rhamnose + NADPH + H(+)</text>
        <dbReference type="Rhea" id="RHEA:21796"/>
        <dbReference type="ChEBI" id="CHEBI:15378"/>
        <dbReference type="ChEBI" id="CHEBI:57510"/>
        <dbReference type="ChEBI" id="CHEBI:57783"/>
        <dbReference type="ChEBI" id="CHEBI:58349"/>
        <dbReference type="ChEBI" id="CHEBI:62830"/>
        <dbReference type="EC" id="1.1.1.133"/>
    </reaction>
</comment>
<dbReference type="CDD" id="cd05254">
    <property type="entry name" value="dTDP_HR_like_SDR_e"/>
    <property type="match status" value="1"/>
</dbReference>
<evidence type="ECO:0000256" key="4">
    <source>
        <dbReference type="ARBA" id="ARBA00017099"/>
    </source>
</evidence>
<keyword evidence="10" id="KW-1185">Reference proteome</keyword>
<organism evidence="9 10">
    <name type="scientific">Shewanella sairae</name>
    <dbReference type="NCBI Taxonomy" id="190310"/>
    <lineage>
        <taxon>Bacteria</taxon>
        <taxon>Pseudomonadati</taxon>
        <taxon>Pseudomonadota</taxon>
        <taxon>Gammaproteobacteria</taxon>
        <taxon>Alteromonadales</taxon>
        <taxon>Shewanellaceae</taxon>
        <taxon>Shewanella</taxon>
    </lineage>
</organism>
<evidence type="ECO:0000256" key="6">
    <source>
        <dbReference type="RuleBase" id="RU364082"/>
    </source>
</evidence>
<evidence type="ECO:0000256" key="5">
    <source>
        <dbReference type="ARBA" id="ARBA00048200"/>
    </source>
</evidence>
<gene>
    <name evidence="9" type="ORF">TUM4438_41140</name>
</gene>
<dbReference type="Pfam" id="PF04321">
    <property type="entry name" value="RmlD_sub_bind"/>
    <property type="match status" value="1"/>
</dbReference>
<comment type="pathway">
    <text evidence="1 6">Carbohydrate biosynthesis; dTDP-L-rhamnose biosynthesis.</text>
</comment>
<evidence type="ECO:0000256" key="7">
    <source>
        <dbReference type="SAM" id="SignalP"/>
    </source>
</evidence>
<dbReference type="PANTHER" id="PTHR10491:SF4">
    <property type="entry name" value="METHIONINE ADENOSYLTRANSFERASE 2 SUBUNIT BETA"/>
    <property type="match status" value="1"/>
</dbReference>
<evidence type="ECO:0000256" key="1">
    <source>
        <dbReference type="ARBA" id="ARBA00004781"/>
    </source>
</evidence>
<comment type="caution">
    <text evidence="9">The sequence shown here is derived from an EMBL/GenBank/DDBJ whole genome shotgun (WGS) entry which is preliminary data.</text>
</comment>
<evidence type="ECO:0000256" key="2">
    <source>
        <dbReference type="ARBA" id="ARBA00010944"/>
    </source>
</evidence>
<accession>A0ABQ4PQV5</accession>
<dbReference type="NCBIfam" id="TIGR01214">
    <property type="entry name" value="rmlD"/>
    <property type="match status" value="1"/>
</dbReference>
<reference evidence="9" key="1">
    <citation type="submission" date="2021-05" db="EMBL/GenBank/DDBJ databases">
        <title>Molecular characterization for Shewanella algae harboring chromosomal blaOXA-55-like strains isolated from clinical and environment sample.</title>
        <authorList>
            <person name="Ohama Y."/>
            <person name="Aoki K."/>
            <person name="Harada S."/>
            <person name="Moriya K."/>
            <person name="Ishii Y."/>
            <person name="Tateda K."/>
        </authorList>
    </citation>
    <scope>NUCLEOTIDE SEQUENCE</scope>
    <source>
        <strain evidence="9">JCM 11563</strain>
    </source>
</reference>
<protein>
    <recommendedName>
        <fullName evidence="4 6">dTDP-4-dehydrorhamnose reductase</fullName>
        <ecNumber evidence="3 6">1.1.1.133</ecNumber>
    </recommendedName>
</protein>
<dbReference type="EMBL" id="BPEY01000117">
    <property type="protein sequence ID" value="GIU51453.1"/>
    <property type="molecule type" value="Genomic_DNA"/>
</dbReference>
<evidence type="ECO:0000313" key="9">
    <source>
        <dbReference type="EMBL" id="GIU51453.1"/>
    </source>
</evidence>
<comment type="similarity">
    <text evidence="2 6">Belongs to the dTDP-4-dehydrorhamnose reductase family.</text>
</comment>
<dbReference type="EC" id="1.1.1.133" evidence="3 6"/>
<comment type="function">
    <text evidence="6">Catalyzes the reduction of dTDP-6-deoxy-L-lyxo-4-hexulose to yield dTDP-L-rhamnose.</text>
</comment>
<proteinExistence type="inferred from homology"/>
<dbReference type="PANTHER" id="PTHR10491">
    <property type="entry name" value="DTDP-4-DEHYDRORHAMNOSE REDUCTASE"/>
    <property type="match status" value="1"/>
</dbReference>
<keyword evidence="7" id="KW-0732">Signal</keyword>
<dbReference type="Gene3D" id="3.40.50.720">
    <property type="entry name" value="NAD(P)-binding Rossmann-like Domain"/>
    <property type="match status" value="1"/>
</dbReference>
<evidence type="ECO:0000259" key="8">
    <source>
        <dbReference type="Pfam" id="PF04321"/>
    </source>
</evidence>
<dbReference type="Proteomes" id="UP000887104">
    <property type="component" value="Unassembled WGS sequence"/>
</dbReference>
<evidence type="ECO:0000313" key="10">
    <source>
        <dbReference type="Proteomes" id="UP000887104"/>
    </source>
</evidence>
<sequence length="363" mass="40117">MRILITGAKGQLAQSLALVAVSAHANVYFPKDLDKLKNDVRSTDFAKDWTKPSGYSEDFSAAFANPMAQDALIELLPELIVCLSHDDEVILLSRQELNICDNSEVERAFNVFSPDIVINCAAFTAVDAAEVDRLLAFELNVTGPKLIANACRTQGIKMLHISTDFVFDGLASTAYKEACQPKPLSQYGLSKLSGEQWVSDILGKDVTIVRTAWLYSCWGNNFVKTMQRFFSVKQNLSVVADQHGSPTWGEALAVVLFLLCRKPDTSAKTSLYHYAAAGCCSWFEFACEIQSELQPDIGNSQVEQCTIAPISSANWQALHVNQLAKRPPRSELCCDKIYAELKLNQSSLLVASWQQQLAAMLQF</sequence>
<feature type="chain" id="PRO_5047442971" description="dTDP-4-dehydrorhamnose reductase" evidence="7">
    <location>
        <begin position="26"/>
        <end position="363"/>
    </location>
</feature>
<dbReference type="InterPro" id="IPR036291">
    <property type="entry name" value="NAD(P)-bd_dom_sf"/>
</dbReference>
<dbReference type="InterPro" id="IPR005913">
    <property type="entry name" value="dTDP_dehydrorham_reduct"/>
</dbReference>
<feature type="domain" description="RmlD-like substrate binding" evidence="8">
    <location>
        <begin position="78"/>
        <end position="362"/>
    </location>
</feature>
<dbReference type="Gene3D" id="3.90.25.10">
    <property type="entry name" value="UDP-galactose 4-epimerase, domain 1"/>
    <property type="match status" value="1"/>
</dbReference>
<feature type="signal peptide" evidence="7">
    <location>
        <begin position="1"/>
        <end position="25"/>
    </location>
</feature>
<keyword evidence="6" id="KW-0560">Oxidoreductase</keyword>
<comment type="cofactor">
    <cofactor evidence="6">
        <name>Mg(2+)</name>
        <dbReference type="ChEBI" id="CHEBI:18420"/>
    </cofactor>
    <text evidence="6">Binds 1 Mg(2+) ion per monomer.</text>
</comment>
<dbReference type="SUPFAM" id="SSF51735">
    <property type="entry name" value="NAD(P)-binding Rossmann-fold domains"/>
    <property type="match status" value="1"/>
</dbReference>
<evidence type="ECO:0000256" key="3">
    <source>
        <dbReference type="ARBA" id="ARBA00012929"/>
    </source>
</evidence>
<name>A0ABQ4PQV5_9GAMM</name>
<dbReference type="RefSeq" id="WP_220783083.1">
    <property type="nucleotide sequence ID" value="NZ_BPEY01000117.1"/>
</dbReference>
<dbReference type="InterPro" id="IPR029903">
    <property type="entry name" value="RmlD-like-bd"/>
</dbReference>
<keyword evidence="6" id="KW-0521">NADP</keyword>